<evidence type="ECO:0000256" key="1">
    <source>
        <dbReference type="SAM" id="SignalP"/>
    </source>
</evidence>
<name>A0A246S386_9GAMM</name>
<keyword evidence="1" id="KW-0732">Signal</keyword>
<dbReference type="AlphaFoldDB" id="A0A246S386"/>
<comment type="caution">
    <text evidence="2">The sequence shown here is derived from an EMBL/GenBank/DDBJ whole genome shotgun (WGS) entry which is preliminary data.</text>
</comment>
<dbReference type="OrthoDB" id="7739195at2"/>
<protein>
    <submittedName>
        <fullName evidence="2">Uncharacterized protein</fullName>
    </submittedName>
</protein>
<sequence>MTLITSVRCLGHAFLTIGLLFTAAPISAGTTPTTVDDFFASEGCAIGPTTRDAALANGFQESEIDALVNEAKLDEHTVVTGEWVVLPPDKCTIRLPNPSGALALSDPEVMAATSSTITYYSEAYSDKEDLGCFLSSPKLHNNLRQSRGWDDYTISLEYTRMLSSAIAQGNASLYSSSPLRTPPGYQILTGDCANVPMMPEIRENNDFLRDNFDYLIRTLGQSLTCDSDANLIMVYNENVAGILEEETPSNAWRGMEIMIIAMGVGWYEDMSTTTPGTPRPPLCHYP</sequence>
<proteinExistence type="predicted"/>
<evidence type="ECO:0000313" key="3">
    <source>
        <dbReference type="Proteomes" id="UP000197334"/>
    </source>
</evidence>
<gene>
    <name evidence="2" type="ORF">JI62_04585</name>
</gene>
<keyword evidence="3" id="KW-1185">Reference proteome</keyword>
<dbReference type="Proteomes" id="UP000197334">
    <property type="component" value="Unassembled WGS sequence"/>
</dbReference>
<reference evidence="2 3" key="1">
    <citation type="submission" date="2014-08" db="EMBL/GenBank/DDBJ databases">
        <title>Draft genome sequence of a novel L-asparaginase producing marine bacterium, Halomonas campaniensis.</title>
        <authorList>
            <person name="Sundarakrishnan B."/>
            <person name="Moushumi Priya A."/>
            <person name="Raman G."/>
            <person name="Sakthivel N."/>
            <person name="Park S."/>
            <person name="Jayachandran S."/>
        </authorList>
    </citation>
    <scope>NUCLEOTIDE SEQUENCE [LARGE SCALE GENOMIC DNA]</scope>
    <source>
        <strain evidence="2 3">SK03</strain>
    </source>
</reference>
<dbReference type="RefSeq" id="WP_088699043.1">
    <property type="nucleotide sequence ID" value="NZ_JPUA01000011.1"/>
</dbReference>
<organism evidence="2 3">
    <name type="scientific">Halomonas campaniensis</name>
    <dbReference type="NCBI Taxonomy" id="213554"/>
    <lineage>
        <taxon>Bacteria</taxon>
        <taxon>Pseudomonadati</taxon>
        <taxon>Pseudomonadota</taxon>
        <taxon>Gammaproteobacteria</taxon>
        <taxon>Oceanospirillales</taxon>
        <taxon>Halomonadaceae</taxon>
        <taxon>Halomonas</taxon>
    </lineage>
</organism>
<dbReference type="EMBL" id="JPUA01000011">
    <property type="protein sequence ID" value="OWV30826.1"/>
    <property type="molecule type" value="Genomic_DNA"/>
</dbReference>
<evidence type="ECO:0000313" key="2">
    <source>
        <dbReference type="EMBL" id="OWV30826.1"/>
    </source>
</evidence>
<accession>A0A246S386</accession>
<feature type="signal peptide" evidence="1">
    <location>
        <begin position="1"/>
        <end position="28"/>
    </location>
</feature>
<feature type="chain" id="PRO_5011970083" evidence="1">
    <location>
        <begin position="29"/>
        <end position="286"/>
    </location>
</feature>